<protein>
    <recommendedName>
        <fullName evidence="3">Curli production assembly/transport component CsgG</fullName>
    </recommendedName>
</protein>
<name>B7IGU6_THEAB</name>
<dbReference type="HOGENOM" id="CLU_707409_0_0_0"/>
<dbReference type="STRING" id="484019.THA_849"/>
<dbReference type="EMBL" id="CP001185">
    <property type="protein sequence ID" value="ACJ75310.1"/>
    <property type="molecule type" value="Genomic_DNA"/>
</dbReference>
<gene>
    <name evidence="1" type="ordered locus">THA_849</name>
</gene>
<keyword evidence="2" id="KW-1185">Reference proteome</keyword>
<proteinExistence type="predicted"/>
<dbReference type="OrthoDB" id="43668at2"/>
<dbReference type="Gene3D" id="3.40.50.10610">
    <property type="entry name" value="ABC-type transport auxiliary lipoprotein component"/>
    <property type="match status" value="1"/>
</dbReference>
<dbReference type="GO" id="GO:0030288">
    <property type="term" value="C:outer membrane-bounded periplasmic space"/>
    <property type="evidence" value="ECO:0007669"/>
    <property type="project" value="InterPro"/>
</dbReference>
<evidence type="ECO:0008006" key="3">
    <source>
        <dbReference type="Google" id="ProtNLM"/>
    </source>
</evidence>
<accession>B7IGU6</accession>
<evidence type="ECO:0000313" key="2">
    <source>
        <dbReference type="Proteomes" id="UP000002453"/>
    </source>
</evidence>
<reference evidence="1 2" key="1">
    <citation type="journal article" date="2009" name="J. Bacteriol.">
        <title>The genome of Thermosipho africanus TCF52B: lateral genetic connections to the Firmicutes and Archaea.</title>
        <authorList>
            <person name="Nesboe C.L."/>
            <person name="Bapteste E."/>
            <person name="Curtis B."/>
            <person name="Dahle H."/>
            <person name="Lopez P."/>
            <person name="Macleod D."/>
            <person name="Dlutek M."/>
            <person name="Bowman S."/>
            <person name="Zhaxybayeva O."/>
            <person name="Birkeland N.-K."/>
            <person name="Doolittle W.F."/>
        </authorList>
    </citation>
    <scope>NUCLEOTIDE SEQUENCE [LARGE SCALE GENOMIC DNA]</scope>
    <source>
        <strain evidence="1 2">TCF52B</strain>
    </source>
</reference>
<dbReference type="InterPro" id="IPR005534">
    <property type="entry name" value="Curli_assmbl/transp-comp_CsgG"/>
</dbReference>
<dbReference type="KEGG" id="taf:THA_849"/>
<organism evidence="1 2">
    <name type="scientific">Thermosipho africanus (strain TCF52B)</name>
    <dbReference type="NCBI Taxonomy" id="484019"/>
    <lineage>
        <taxon>Bacteria</taxon>
        <taxon>Thermotogati</taxon>
        <taxon>Thermotogota</taxon>
        <taxon>Thermotogae</taxon>
        <taxon>Thermotogales</taxon>
        <taxon>Fervidobacteriaceae</taxon>
        <taxon>Thermosipho</taxon>
    </lineage>
</organism>
<dbReference type="Pfam" id="PF03783">
    <property type="entry name" value="CsgG"/>
    <property type="match status" value="1"/>
</dbReference>
<dbReference type="Proteomes" id="UP000002453">
    <property type="component" value="Chromosome"/>
</dbReference>
<dbReference type="RefSeq" id="WP_012579830.1">
    <property type="nucleotide sequence ID" value="NC_011653.1"/>
</dbReference>
<sequence>MKKLAIFLIFVSLLSSLFAITVSEKIGIVILPAKIGNGWNMDEADFLISILEQKALELGRFRVFSRNDLDMIVKERNLGDLGIVEQTFEAGKILGARYAILLTLTELTSNYEKNGYTASLRLSLKLYDLKTGELLASTPFAKETYTEEETPQKAINSILMSTAEDMWLSLREYFKLEAYVSKIEGNKIYLAGLDPKIAKNGFIFKLETSTGEIGYAEVIGIDRNNNLVIAKFKYGAMPSVYDPAIEYPVSSMFGGISAGLYAGKIALGFVGWQNNLYVESGIVLSSFAGYIPGYVTLGGNFDLIEVGQLTETIYGGLQILAIYDTETTSENSFLPIFGINLGTRIKYEFEPKSGIFVSVGASALFPDSFSQSIYDILFGMDTTSFLQIGAGYFMSF</sequence>
<dbReference type="eggNOG" id="ENOG5033REG">
    <property type="taxonomic scope" value="Bacteria"/>
</dbReference>
<evidence type="ECO:0000313" key="1">
    <source>
        <dbReference type="EMBL" id="ACJ75310.1"/>
    </source>
</evidence>
<dbReference type="AlphaFoldDB" id="B7IGU6"/>